<sequence>MSTQTSFLLEKSSPVEALIAKGFSISLTKRGVRGGGGDFSISVWKNSLYAFTFDLEEDLIKITNQAPWSVMGGLLVLTRWDHDKSVEELDFSSSPFWVQVHGLPLGQINKKNGSLIASMIGQEVVQGNTSFSSARFQGYLHLRVIIDITKPLKKGFFLKREGKEDLWIKFKYERLSDFCYVCGRIGHGMNDCNEGSAGDRSNLEFGSYLRAEVSIIETINQGTRAPSPPSSSSENLIVAADILDKVARGLPENVVLDGTTSVRNASSLGESTTVVHGKPTIGTEEPIRTTCPFNSHLERSEDKRGNDSILPLSASHSPRIVPPICGTTTHIPSGFNLAQVDSFGPPSKMDYFVEEPPDSPVRGEPLIPLTHTLYKSPSQPLSLPSTTTPEPPYSHTPNTLTLTQKSPTPLPKTSTVGLSTVFENLLYLKRKAPSSSPSFSLPSKLQRSRNPNPVALRSVPIDEIDNPTMDGETILPDSTGCERTRRVVTRRASGTSSKGKKLCDVLVKSSFNQNQSDLLAYPVEVTPIYSADSSHPAHGDLDDKKALVAGLKQPHAQC</sequence>
<organism evidence="1 2">
    <name type="scientific">Rhododendron molle</name>
    <name type="common">Chinese azalea</name>
    <name type="synonym">Azalea mollis</name>
    <dbReference type="NCBI Taxonomy" id="49168"/>
    <lineage>
        <taxon>Eukaryota</taxon>
        <taxon>Viridiplantae</taxon>
        <taxon>Streptophyta</taxon>
        <taxon>Embryophyta</taxon>
        <taxon>Tracheophyta</taxon>
        <taxon>Spermatophyta</taxon>
        <taxon>Magnoliopsida</taxon>
        <taxon>eudicotyledons</taxon>
        <taxon>Gunneridae</taxon>
        <taxon>Pentapetalae</taxon>
        <taxon>asterids</taxon>
        <taxon>Ericales</taxon>
        <taxon>Ericaceae</taxon>
        <taxon>Ericoideae</taxon>
        <taxon>Rhodoreae</taxon>
        <taxon>Rhododendron</taxon>
    </lineage>
</organism>
<dbReference type="Proteomes" id="UP001062846">
    <property type="component" value="Chromosome 3"/>
</dbReference>
<reference evidence="1" key="1">
    <citation type="submission" date="2022-02" db="EMBL/GenBank/DDBJ databases">
        <title>Plant Genome Project.</title>
        <authorList>
            <person name="Zhang R.-G."/>
        </authorList>
    </citation>
    <scope>NUCLEOTIDE SEQUENCE</scope>
    <source>
        <strain evidence="1">AT1</strain>
    </source>
</reference>
<evidence type="ECO:0000313" key="1">
    <source>
        <dbReference type="EMBL" id="KAI8563747.1"/>
    </source>
</evidence>
<name>A0ACC0PFE9_RHOML</name>
<dbReference type="EMBL" id="CM046390">
    <property type="protein sequence ID" value="KAI8563747.1"/>
    <property type="molecule type" value="Genomic_DNA"/>
</dbReference>
<protein>
    <submittedName>
        <fullName evidence="1">Uncharacterized protein</fullName>
    </submittedName>
</protein>
<accession>A0ACC0PFE9</accession>
<evidence type="ECO:0000313" key="2">
    <source>
        <dbReference type="Proteomes" id="UP001062846"/>
    </source>
</evidence>
<comment type="caution">
    <text evidence="1">The sequence shown here is derived from an EMBL/GenBank/DDBJ whole genome shotgun (WGS) entry which is preliminary data.</text>
</comment>
<keyword evidence="2" id="KW-1185">Reference proteome</keyword>
<proteinExistence type="predicted"/>
<gene>
    <name evidence="1" type="ORF">RHMOL_Rhmol03G0132900</name>
</gene>